<comment type="caution">
    <text evidence="3">The sequence shown here is derived from an EMBL/GenBank/DDBJ whole genome shotgun (WGS) entry which is preliminary data.</text>
</comment>
<dbReference type="EMBL" id="RRCN01000001">
    <property type="protein sequence ID" value="RRJ66986.1"/>
    <property type="molecule type" value="Genomic_DNA"/>
</dbReference>
<reference evidence="3 4" key="1">
    <citation type="submission" date="2018-11" db="EMBL/GenBank/DDBJ databases">
        <title>Genome sequencing of Paenibacillus sp. KCOM 3021 (= ChDC PVNT-B20).</title>
        <authorList>
            <person name="Kook J.-K."/>
            <person name="Park S.-N."/>
            <person name="Lim Y.K."/>
        </authorList>
    </citation>
    <scope>NUCLEOTIDE SEQUENCE [LARGE SCALE GENOMIC DNA]</scope>
    <source>
        <strain evidence="3 4">KCOM 3021</strain>
    </source>
</reference>
<dbReference type="Pfam" id="PF13416">
    <property type="entry name" value="SBP_bac_8"/>
    <property type="match status" value="1"/>
</dbReference>
<dbReference type="Gene3D" id="3.40.190.10">
    <property type="entry name" value="Periplasmic binding protein-like II"/>
    <property type="match status" value="1"/>
</dbReference>
<proteinExistence type="predicted"/>
<evidence type="ECO:0000256" key="1">
    <source>
        <dbReference type="SAM" id="MobiDB-lite"/>
    </source>
</evidence>
<accession>A0A3P3UBD2</accession>
<dbReference type="PANTHER" id="PTHR43649">
    <property type="entry name" value="ARABINOSE-BINDING PROTEIN-RELATED"/>
    <property type="match status" value="1"/>
</dbReference>
<gene>
    <name evidence="3" type="ORF">EHV15_31715</name>
</gene>
<dbReference type="PANTHER" id="PTHR43649:SF12">
    <property type="entry name" value="DIACETYLCHITOBIOSE BINDING PROTEIN DASA"/>
    <property type="match status" value="1"/>
</dbReference>
<dbReference type="InterPro" id="IPR006059">
    <property type="entry name" value="SBP"/>
</dbReference>
<keyword evidence="4" id="KW-1185">Reference proteome</keyword>
<dbReference type="OrthoDB" id="2535101at2"/>
<dbReference type="AlphaFoldDB" id="A0A3P3UBD2"/>
<dbReference type="PROSITE" id="PS51257">
    <property type="entry name" value="PROKAR_LIPOPROTEIN"/>
    <property type="match status" value="1"/>
</dbReference>
<sequence length="443" mass="50462">MFKRIFTLFMLCILFTGCTAKEEEQANVTLKVLAWNETIFNQQYGNFFLATHPNYTLEVISIIENMEPMTNITQSIEDLLVKENPDVISIPMESYVVLKDKGKLSSLTKPLQGANFDLTGFSPAIIDFLRDEQGELYGLTPVFTGQALYYNKSLFDQYGIAYPHDFMTWEEMFKLAGQFPAVSENHEPQYGLYHRDSANPFMMALKIGESSGLSFNNSEHITLNTESWNQIFENVTDCFKAKVCYDPNQVPSSDSMKMKDIKDMEPISYPFLRGNIAMALDESNLYRTLMSKSEPTSKPLAWEWGMVTLPVSADNPHMGNGVYMNDIFAVPLEAEETGGALEFIQYICGESYAKLLPQIDMTVLPTRPNLDAMDEPLKTFYKLEQVNVTLTNQLRKFPASFLPKIDEISQKHMEKIMSDQSAVRESLQSMEEELEQALRQSDN</sequence>
<protein>
    <submittedName>
        <fullName evidence="3">Carbohydrate ABC transporter substrate-binding protein</fullName>
    </submittedName>
</protein>
<dbReference type="InterPro" id="IPR050490">
    <property type="entry name" value="Bact_solute-bd_prot1"/>
</dbReference>
<feature type="signal peptide" evidence="2">
    <location>
        <begin position="1"/>
        <end position="20"/>
    </location>
</feature>
<dbReference type="RefSeq" id="WP_128634768.1">
    <property type="nucleotide sequence ID" value="NZ_RRCN01000001.1"/>
</dbReference>
<organism evidence="3 4">
    <name type="scientific">Paenibacillus oralis</name>
    <dbReference type="NCBI Taxonomy" id="2490856"/>
    <lineage>
        <taxon>Bacteria</taxon>
        <taxon>Bacillati</taxon>
        <taxon>Bacillota</taxon>
        <taxon>Bacilli</taxon>
        <taxon>Bacillales</taxon>
        <taxon>Paenibacillaceae</taxon>
        <taxon>Paenibacillus</taxon>
    </lineage>
</organism>
<evidence type="ECO:0000256" key="2">
    <source>
        <dbReference type="SAM" id="SignalP"/>
    </source>
</evidence>
<evidence type="ECO:0000313" key="3">
    <source>
        <dbReference type="EMBL" id="RRJ66986.1"/>
    </source>
</evidence>
<name>A0A3P3UBD2_9BACL</name>
<evidence type="ECO:0000313" key="4">
    <source>
        <dbReference type="Proteomes" id="UP000267017"/>
    </source>
</evidence>
<dbReference type="Proteomes" id="UP000267017">
    <property type="component" value="Unassembled WGS sequence"/>
</dbReference>
<dbReference type="SUPFAM" id="SSF53850">
    <property type="entry name" value="Periplasmic binding protein-like II"/>
    <property type="match status" value="1"/>
</dbReference>
<feature type="chain" id="PRO_5039319150" evidence="2">
    <location>
        <begin position="21"/>
        <end position="443"/>
    </location>
</feature>
<feature type="region of interest" description="Disordered" evidence="1">
    <location>
        <begin position="420"/>
        <end position="443"/>
    </location>
</feature>
<keyword evidence="2" id="KW-0732">Signal</keyword>